<accession>A0A834P2X2</accession>
<name>A0A834P2X2_VESPE</name>
<dbReference type="AlphaFoldDB" id="A0A834P2X2"/>
<dbReference type="Gene3D" id="1.10.8.10">
    <property type="entry name" value="DNA helicase RuvA subunit, C-terminal domain"/>
    <property type="match status" value="1"/>
</dbReference>
<sequence length="72" mass="8463">MPQEQEPCINDEIILAYSMNLLQRFRHPSDMLTLMFSTVKNAGANLEETLRRIEEGEIYDLSIIFRKMNLDD</sequence>
<keyword evidence="3" id="KW-1185">Reference proteome</keyword>
<proteinExistence type="predicted"/>
<organism evidence="2 3">
    <name type="scientific">Vespula pensylvanica</name>
    <name type="common">Western yellow jacket</name>
    <name type="synonym">Wasp</name>
    <dbReference type="NCBI Taxonomy" id="30213"/>
    <lineage>
        <taxon>Eukaryota</taxon>
        <taxon>Metazoa</taxon>
        <taxon>Ecdysozoa</taxon>
        <taxon>Arthropoda</taxon>
        <taxon>Hexapoda</taxon>
        <taxon>Insecta</taxon>
        <taxon>Pterygota</taxon>
        <taxon>Neoptera</taxon>
        <taxon>Endopterygota</taxon>
        <taxon>Hymenoptera</taxon>
        <taxon>Apocrita</taxon>
        <taxon>Aculeata</taxon>
        <taxon>Vespoidea</taxon>
        <taxon>Vespidae</taxon>
        <taxon>Vespinae</taxon>
        <taxon>Vespula</taxon>
    </lineage>
</organism>
<dbReference type="EMBL" id="JACSDY010000006">
    <property type="protein sequence ID" value="KAF7425739.1"/>
    <property type="molecule type" value="Genomic_DNA"/>
</dbReference>
<feature type="domain" description="Doublesex dimerisation" evidence="1">
    <location>
        <begin position="9"/>
        <end position="68"/>
    </location>
</feature>
<comment type="caution">
    <text evidence="2">The sequence shown here is derived from an EMBL/GenBank/DDBJ whole genome shotgun (WGS) entry which is preliminary data.</text>
</comment>
<evidence type="ECO:0000313" key="2">
    <source>
        <dbReference type="EMBL" id="KAF7425739.1"/>
    </source>
</evidence>
<evidence type="ECO:0000313" key="3">
    <source>
        <dbReference type="Proteomes" id="UP000600918"/>
    </source>
</evidence>
<protein>
    <recommendedName>
        <fullName evidence="1">Doublesex dimerisation domain-containing protein</fullName>
    </recommendedName>
</protein>
<reference evidence="2" key="1">
    <citation type="journal article" date="2020" name="G3 (Bethesda)">
        <title>High-Quality Assemblies for Three Invasive Social Wasps from the &lt;i&gt;Vespula&lt;/i&gt; Genus.</title>
        <authorList>
            <person name="Harrop T.W.R."/>
            <person name="Guhlin J."/>
            <person name="McLaughlin G.M."/>
            <person name="Permina E."/>
            <person name="Stockwell P."/>
            <person name="Gilligan J."/>
            <person name="Le Lec M.F."/>
            <person name="Gruber M.A.M."/>
            <person name="Quinn O."/>
            <person name="Lovegrove M."/>
            <person name="Duncan E.J."/>
            <person name="Remnant E.J."/>
            <person name="Van Eeckhoven J."/>
            <person name="Graham B."/>
            <person name="Knapp R.A."/>
            <person name="Langford K.W."/>
            <person name="Kronenberg Z."/>
            <person name="Press M.O."/>
            <person name="Eacker S.M."/>
            <person name="Wilson-Rankin E.E."/>
            <person name="Purcell J."/>
            <person name="Lester P.J."/>
            <person name="Dearden P.K."/>
        </authorList>
    </citation>
    <scope>NUCLEOTIDE SEQUENCE</scope>
    <source>
        <strain evidence="2">Volc-1</strain>
    </source>
</reference>
<dbReference type="SMART" id="SM01143">
    <property type="entry name" value="DSX_dimer"/>
    <property type="match status" value="1"/>
</dbReference>
<evidence type="ECO:0000259" key="1">
    <source>
        <dbReference type="SMART" id="SM01143"/>
    </source>
</evidence>
<dbReference type="InterPro" id="IPR014932">
    <property type="entry name" value="DSX_dimer"/>
</dbReference>
<dbReference type="Proteomes" id="UP000600918">
    <property type="component" value="Unassembled WGS sequence"/>
</dbReference>
<gene>
    <name evidence="2" type="ORF">H0235_008177</name>
</gene>
<dbReference type="Pfam" id="PF08828">
    <property type="entry name" value="DSX_dimer"/>
    <property type="match status" value="1"/>
</dbReference>